<dbReference type="OrthoDB" id="9805351at2"/>
<dbReference type="GO" id="GO:0009435">
    <property type="term" value="P:NAD+ biosynthetic process"/>
    <property type="evidence" value="ECO:0007669"/>
    <property type="project" value="InterPro"/>
</dbReference>
<dbReference type="PRINTS" id="PR00411">
    <property type="entry name" value="PNDRDTASEI"/>
</dbReference>
<dbReference type="Proteomes" id="UP000324738">
    <property type="component" value="Unassembled WGS sequence"/>
</dbReference>
<comment type="caution">
    <text evidence="8">The sequence shown here is derived from an EMBL/GenBank/DDBJ whole genome shotgun (WGS) entry which is preliminary data.</text>
</comment>
<evidence type="ECO:0000259" key="6">
    <source>
        <dbReference type="Pfam" id="PF00890"/>
    </source>
</evidence>
<name>A0A5B0E329_9HYPH</name>
<gene>
    <name evidence="8" type="ORF">FPY71_03330</name>
</gene>
<dbReference type="PANTHER" id="PTHR42716">
    <property type="entry name" value="L-ASPARTATE OXIDASE"/>
    <property type="match status" value="1"/>
</dbReference>
<feature type="domain" description="Fumarate reductase/succinate dehydrogenase flavoprotein-like C-terminal" evidence="7">
    <location>
        <begin position="429"/>
        <end position="503"/>
    </location>
</feature>
<dbReference type="InterPro" id="IPR036188">
    <property type="entry name" value="FAD/NAD-bd_sf"/>
</dbReference>
<dbReference type="PANTHER" id="PTHR42716:SF2">
    <property type="entry name" value="L-ASPARTATE OXIDASE, CHLOROPLASTIC"/>
    <property type="match status" value="1"/>
</dbReference>
<feature type="domain" description="FAD-dependent oxidoreductase 2 FAD-binding" evidence="6">
    <location>
        <begin position="14"/>
        <end position="218"/>
    </location>
</feature>
<keyword evidence="3" id="KW-0274">FAD</keyword>
<dbReference type="PIRSF" id="PIRSF000171">
    <property type="entry name" value="SDHA_APRA_LASPO"/>
    <property type="match status" value="1"/>
</dbReference>
<dbReference type="RefSeq" id="WP_149297615.1">
    <property type="nucleotide sequence ID" value="NZ_VTWH01000001.1"/>
</dbReference>
<keyword evidence="2" id="KW-0285">Flavoprotein</keyword>
<evidence type="ECO:0000313" key="8">
    <source>
        <dbReference type="EMBL" id="KAA0972160.1"/>
    </source>
</evidence>
<sequence length="532" mass="56615">MASPRPISATTATDVLVLGGGPAAVWAALAAAKAGVRVVLADKGYCGTSGATAAANTHVWDLPAGQDRDGEVERRLTRATGLAERDWLVRVMEQATRGLDDLAGSGFPFPVQGDGAQYRGQLRGPDYMSFMRRRILLAGVTILDHHPGLELLSADGVVAGAICLNVRSGQLHCIKAGAVVIATGGCTFLSRALGCDGNTGDGYLMGVEAGARLSAMEFSGQYGISPSHSSVTKGMPYGFATLTLEDGQPLPINSEKDRFEAIASAMISGHTVYARLDRATDEEQIWLRKGQPNCFLPFDRIGINPFTQRFSITLRSEGTVRGVGGLLLDTEDCATTAPGLYAAGDAASRERIVGSSSGGGRPNAAWAIASGSWSGGGAARFARSLGNSIDDRQASPLGHAGLRPQQRTAADDFSREATQAVREEILPLDMGFYRDGMRIATSLKRLNLLWDDIKNHLTAQGPRLIRAREAAAMTATARWIWTSTLHRPESRGLNRRTDHPALNRELTRSIILSEVDTPRVRAGDLKIQGVAA</sequence>
<dbReference type="InterPro" id="IPR003953">
    <property type="entry name" value="FAD-dep_OxRdtase_2_FAD-bd"/>
</dbReference>
<organism evidence="8 9">
    <name type="scientific">Aureimonas fodinaquatilis</name>
    <dbReference type="NCBI Taxonomy" id="2565783"/>
    <lineage>
        <taxon>Bacteria</taxon>
        <taxon>Pseudomonadati</taxon>
        <taxon>Pseudomonadota</taxon>
        <taxon>Alphaproteobacteria</taxon>
        <taxon>Hyphomicrobiales</taxon>
        <taxon>Aurantimonadaceae</taxon>
        <taxon>Aureimonas</taxon>
    </lineage>
</organism>
<evidence type="ECO:0000256" key="1">
    <source>
        <dbReference type="ARBA" id="ARBA00001974"/>
    </source>
</evidence>
<dbReference type="AlphaFoldDB" id="A0A5B0E329"/>
<dbReference type="Gene3D" id="3.50.50.60">
    <property type="entry name" value="FAD/NAD(P)-binding domain"/>
    <property type="match status" value="1"/>
</dbReference>
<evidence type="ECO:0000313" key="9">
    <source>
        <dbReference type="Proteomes" id="UP000324738"/>
    </source>
</evidence>
<protein>
    <submittedName>
        <fullName evidence="8">FAD-binding protein</fullName>
    </submittedName>
</protein>
<proteinExistence type="predicted"/>
<dbReference type="InterPro" id="IPR005288">
    <property type="entry name" value="NadB"/>
</dbReference>
<comment type="cofactor">
    <cofactor evidence="1">
        <name>FAD</name>
        <dbReference type="ChEBI" id="CHEBI:57692"/>
    </cofactor>
</comment>
<comment type="catalytic activity">
    <reaction evidence="5">
        <text>L-aspartate + O2 = iminosuccinate + H2O2</text>
        <dbReference type="Rhea" id="RHEA:25876"/>
        <dbReference type="ChEBI" id="CHEBI:15379"/>
        <dbReference type="ChEBI" id="CHEBI:16240"/>
        <dbReference type="ChEBI" id="CHEBI:29991"/>
        <dbReference type="ChEBI" id="CHEBI:77875"/>
        <dbReference type="EC" id="1.4.3.16"/>
    </reaction>
    <physiologicalReaction direction="left-to-right" evidence="5">
        <dbReference type="Rhea" id="RHEA:25877"/>
    </physiologicalReaction>
</comment>
<evidence type="ECO:0000256" key="4">
    <source>
        <dbReference type="ARBA" id="ARBA00023002"/>
    </source>
</evidence>
<reference evidence="8 9" key="1">
    <citation type="submission" date="2019-08" db="EMBL/GenBank/DDBJ databases">
        <title>Aureimonas fodiniaquatilis sp. nov., isolated from a coal mine wastewater.</title>
        <authorList>
            <person name="Kim W."/>
        </authorList>
    </citation>
    <scope>NUCLEOTIDE SEQUENCE [LARGE SCALE GENOMIC DNA]</scope>
    <source>
        <strain evidence="8 9">CAU 1482</strain>
    </source>
</reference>
<dbReference type="PRINTS" id="PR00368">
    <property type="entry name" value="FADPNR"/>
</dbReference>
<dbReference type="InterPro" id="IPR037099">
    <property type="entry name" value="Fum_R/Succ_DH_flav-like_C_sf"/>
</dbReference>
<dbReference type="GO" id="GO:0008734">
    <property type="term" value="F:L-aspartate oxidase activity"/>
    <property type="evidence" value="ECO:0007669"/>
    <property type="project" value="UniProtKB-EC"/>
</dbReference>
<dbReference type="EMBL" id="VTWH01000001">
    <property type="protein sequence ID" value="KAA0972160.1"/>
    <property type="molecule type" value="Genomic_DNA"/>
</dbReference>
<keyword evidence="9" id="KW-1185">Reference proteome</keyword>
<evidence type="ECO:0000256" key="5">
    <source>
        <dbReference type="ARBA" id="ARBA00048305"/>
    </source>
</evidence>
<dbReference type="SUPFAM" id="SSF46977">
    <property type="entry name" value="Succinate dehydrogenase/fumarate reductase flavoprotein C-terminal domain"/>
    <property type="match status" value="1"/>
</dbReference>
<dbReference type="Pfam" id="PF02910">
    <property type="entry name" value="Succ_DH_flav_C"/>
    <property type="match status" value="1"/>
</dbReference>
<keyword evidence="4" id="KW-0560">Oxidoreductase</keyword>
<dbReference type="InterPro" id="IPR015939">
    <property type="entry name" value="Fum_Rdtase/Succ_DH_flav-like_C"/>
</dbReference>
<dbReference type="Pfam" id="PF00890">
    <property type="entry name" value="FAD_binding_2"/>
    <property type="match status" value="1"/>
</dbReference>
<evidence type="ECO:0000256" key="2">
    <source>
        <dbReference type="ARBA" id="ARBA00022630"/>
    </source>
</evidence>
<dbReference type="Gene3D" id="1.20.58.100">
    <property type="entry name" value="Fumarate reductase/succinate dehydrogenase flavoprotein-like, C-terminal domain"/>
    <property type="match status" value="1"/>
</dbReference>
<evidence type="ECO:0000259" key="7">
    <source>
        <dbReference type="Pfam" id="PF02910"/>
    </source>
</evidence>
<accession>A0A5B0E329</accession>
<evidence type="ECO:0000256" key="3">
    <source>
        <dbReference type="ARBA" id="ARBA00022827"/>
    </source>
</evidence>
<dbReference type="SUPFAM" id="SSF51905">
    <property type="entry name" value="FAD/NAD(P)-binding domain"/>
    <property type="match status" value="1"/>
</dbReference>